<sequence length="101" mass="11293">MKKTISVLLAGLFVTAFAQAAGTYIIDSTTYETRQSGYTYSQTPAGDIARANYARNYQGAWNDNWSHPEWGYSSEVWGTSSTLDVLADPKSPYKTQNTFKY</sequence>
<evidence type="ECO:0000313" key="2">
    <source>
        <dbReference type="EMBL" id="WAW10411.1"/>
    </source>
</evidence>
<evidence type="ECO:0000256" key="1">
    <source>
        <dbReference type="SAM" id="SignalP"/>
    </source>
</evidence>
<keyword evidence="3" id="KW-1185">Reference proteome</keyword>
<dbReference type="EMBL" id="CP098242">
    <property type="protein sequence ID" value="WAW10411.1"/>
    <property type="molecule type" value="Genomic_DNA"/>
</dbReference>
<proteinExistence type="predicted"/>
<dbReference type="KEGG" id="ovb:NB640_01730"/>
<feature type="signal peptide" evidence="1">
    <location>
        <begin position="1"/>
        <end position="20"/>
    </location>
</feature>
<dbReference type="RefSeq" id="WP_269309424.1">
    <property type="nucleotide sequence ID" value="NZ_CP098242.1"/>
</dbReference>
<keyword evidence="1" id="KW-0732">Signal</keyword>
<dbReference type="AlphaFoldDB" id="A0A9E9P4S1"/>
<feature type="chain" id="PRO_5038804867" description="Lactococcin 972 family bacteriocin" evidence="1">
    <location>
        <begin position="21"/>
        <end position="101"/>
    </location>
</feature>
<reference evidence="2" key="1">
    <citation type="journal article" date="2022" name="Front. Microbiol.">
        <title>New perspectives on an old grouping: The genomic and phenotypic variability of Oxalobacter formigenes and the implications for calcium oxalate stone prevention.</title>
        <authorList>
            <person name="Chmiel J.A."/>
            <person name="Carr C."/>
            <person name="Stuivenberg G.A."/>
            <person name="Venema R."/>
            <person name="Chanyi R.M."/>
            <person name="Al K.F."/>
            <person name="Giguere D."/>
            <person name="Say H."/>
            <person name="Akouris P.P."/>
            <person name="Dominguez Romero S.A."/>
            <person name="Kwong A."/>
            <person name="Tai V."/>
            <person name="Koval S.F."/>
            <person name="Razvi H."/>
            <person name="Bjazevic J."/>
            <person name="Burton J.P."/>
        </authorList>
    </citation>
    <scope>NUCLEOTIDE SEQUENCE</scope>
    <source>
        <strain evidence="2">WoOx3</strain>
    </source>
</reference>
<accession>A0A9E9P4S1</accession>
<name>A0A9E9P4S1_9BURK</name>
<evidence type="ECO:0008006" key="4">
    <source>
        <dbReference type="Google" id="ProtNLM"/>
    </source>
</evidence>
<gene>
    <name evidence="2" type="ORF">NB640_01730</name>
</gene>
<organism evidence="2 3">
    <name type="scientific">Oxalobacter vibrioformis</name>
    <dbReference type="NCBI Taxonomy" id="933080"/>
    <lineage>
        <taxon>Bacteria</taxon>
        <taxon>Pseudomonadati</taxon>
        <taxon>Pseudomonadota</taxon>
        <taxon>Betaproteobacteria</taxon>
        <taxon>Burkholderiales</taxon>
        <taxon>Oxalobacteraceae</taxon>
        <taxon>Oxalobacter</taxon>
    </lineage>
</organism>
<dbReference type="Proteomes" id="UP001156215">
    <property type="component" value="Chromosome"/>
</dbReference>
<protein>
    <recommendedName>
        <fullName evidence="4">Lactococcin 972 family bacteriocin</fullName>
    </recommendedName>
</protein>
<evidence type="ECO:0000313" key="3">
    <source>
        <dbReference type="Proteomes" id="UP001156215"/>
    </source>
</evidence>